<dbReference type="Pfam" id="PF07816">
    <property type="entry name" value="DUF1645"/>
    <property type="match status" value="1"/>
</dbReference>
<protein>
    <recommendedName>
        <fullName evidence="1">Calmodulin binding protein-like N-terminal domain-containing protein</fullName>
    </recommendedName>
</protein>
<keyword evidence="3" id="KW-1185">Reference proteome</keyword>
<dbReference type="EMBL" id="JAUIZM010000001">
    <property type="protein sequence ID" value="KAK1400913.1"/>
    <property type="molecule type" value="Genomic_DNA"/>
</dbReference>
<proteinExistence type="predicted"/>
<dbReference type="Pfam" id="PF07887">
    <property type="entry name" value="Calmodulin_bind"/>
    <property type="match status" value="1"/>
</dbReference>
<evidence type="ECO:0000313" key="3">
    <source>
        <dbReference type="Proteomes" id="UP001237642"/>
    </source>
</evidence>
<sequence length="513" mass="57486">MSSPDQNPFSCPTFSIYSCDGLVEIATKVTKDFRSFLEEEENDDDLFEFALPNKDLVSEVMQKSSTFPLFNREILHDLNEPNKNIETQIPTLSDESEHETAGSNRAWQRKSKSTGWLWFKQFNIRDLLRRSKSDGIKSYMSATKSNTIEYRKSLSHSVRSTRKTEASPHELFYKQKRSIEEGDKRKSYLPYRKDLIGVFSVLGRAVSTEPPAGIFIDDNGGTLAKADSISDERSRSISDTYTSEPRRSSAAIKIEEFHIQGGLHINLSVMLWTGHGIDIMAVASAGKRACGIIVYCTSHVLAQAAAKVEEHNDVLPPKLPPCRWHPPAELAVDTRNDINDGDTNNDHDRRFNEGDFSDAIDIFSLSESVDFFDRNVDDFDTRESSATQSPSFIIQRYLSDAKALAAASSAVIPASTSNNYHSSRTVGQSYSSPKSCGLDIFFPWLMKHKLCGVKTPVEILVLKGDYASHKASEDFNNRIVSKMEGKTYVLQGVTTLRLKEGINIIDNLSFTQN</sequence>
<evidence type="ECO:0000313" key="2">
    <source>
        <dbReference type="EMBL" id="KAK1400913.1"/>
    </source>
</evidence>
<comment type="caution">
    <text evidence="2">The sequence shown here is derived from an EMBL/GenBank/DDBJ whole genome shotgun (WGS) entry which is preliminary data.</text>
</comment>
<dbReference type="PANTHER" id="PTHR33095:SF101">
    <property type="entry name" value="DUF1645 DOMAIN-CONTAINING PROTEIN"/>
    <property type="match status" value="1"/>
</dbReference>
<organism evidence="2 3">
    <name type="scientific">Heracleum sosnowskyi</name>
    <dbReference type="NCBI Taxonomy" id="360622"/>
    <lineage>
        <taxon>Eukaryota</taxon>
        <taxon>Viridiplantae</taxon>
        <taxon>Streptophyta</taxon>
        <taxon>Embryophyta</taxon>
        <taxon>Tracheophyta</taxon>
        <taxon>Spermatophyta</taxon>
        <taxon>Magnoliopsida</taxon>
        <taxon>eudicotyledons</taxon>
        <taxon>Gunneridae</taxon>
        <taxon>Pentapetalae</taxon>
        <taxon>asterids</taxon>
        <taxon>campanulids</taxon>
        <taxon>Apiales</taxon>
        <taxon>Apiaceae</taxon>
        <taxon>Apioideae</taxon>
        <taxon>apioid superclade</taxon>
        <taxon>Tordylieae</taxon>
        <taxon>Tordyliinae</taxon>
        <taxon>Heracleum</taxon>
    </lineage>
</organism>
<dbReference type="PANTHER" id="PTHR33095">
    <property type="entry name" value="OS07G0619500 PROTEIN"/>
    <property type="match status" value="1"/>
</dbReference>
<accession>A0AAD8JBQ0</accession>
<evidence type="ECO:0000259" key="1">
    <source>
        <dbReference type="Pfam" id="PF07887"/>
    </source>
</evidence>
<reference evidence="2" key="1">
    <citation type="submission" date="2023-02" db="EMBL/GenBank/DDBJ databases">
        <title>Genome of toxic invasive species Heracleum sosnowskyi carries increased number of genes despite the absence of recent whole-genome duplications.</title>
        <authorList>
            <person name="Schelkunov M."/>
            <person name="Shtratnikova V."/>
            <person name="Makarenko M."/>
            <person name="Klepikova A."/>
            <person name="Omelchenko D."/>
            <person name="Novikova G."/>
            <person name="Obukhova E."/>
            <person name="Bogdanov V."/>
            <person name="Penin A."/>
            <person name="Logacheva M."/>
        </authorList>
    </citation>
    <scope>NUCLEOTIDE SEQUENCE</scope>
    <source>
        <strain evidence="2">Hsosn_3</strain>
        <tissue evidence="2">Leaf</tissue>
    </source>
</reference>
<dbReference type="InterPro" id="IPR046831">
    <property type="entry name" value="Calmodulin_bind_N"/>
</dbReference>
<reference evidence="2" key="2">
    <citation type="submission" date="2023-05" db="EMBL/GenBank/DDBJ databases">
        <authorList>
            <person name="Schelkunov M.I."/>
        </authorList>
    </citation>
    <scope>NUCLEOTIDE SEQUENCE</scope>
    <source>
        <strain evidence="2">Hsosn_3</strain>
        <tissue evidence="2">Leaf</tissue>
    </source>
</reference>
<gene>
    <name evidence="2" type="ORF">POM88_000518</name>
</gene>
<dbReference type="Proteomes" id="UP001237642">
    <property type="component" value="Unassembled WGS sequence"/>
</dbReference>
<name>A0AAD8JBQ0_9APIA</name>
<dbReference type="AlphaFoldDB" id="A0AAD8JBQ0"/>
<feature type="domain" description="Calmodulin binding protein-like N-terminal" evidence="1">
    <location>
        <begin position="455"/>
        <end position="513"/>
    </location>
</feature>
<dbReference type="InterPro" id="IPR012442">
    <property type="entry name" value="DUF1645_plant"/>
</dbReference>